<protein>
    <submittedName>
        <fullName evidence="3">Uncharacterized protein</fullName>
    </submittedName>
</protein>
<proteinExistence type="predicted"/>
<feature type="compositionally biased region" description="Basic residues" evidence="2">
    <location>
        <begin position="1"/>
        <end position="10"/>
    </location>
</feature>
<evidence type="ECO:0000313" key="4">
    <source>
        <dbReference type="Proteomes" id="UP000799764"/>
    </source>
</evidence>
<keyword evidence="1" id="KW-0175">Coiled coil</keyword>
<comment type="caution">
    <text evidence="3">The sequence shown here is derived from an EMBL/GenBank/DDBJ whole genome shotgun (WGS) entry which is preliminary data.</text>
</comment>
<feature type="compositionally biased region" description="Basic and acidic residues" evidence="2">
    <location>
        <begin position="441"/>
        <end position="454"/>
    </location>
</feature>
<reference evidence="3" key="1">
    <citation type="journal article" date="2020" name="Stud. Mycol.">
        <title>101 Dothideomycetes genomes: a test case for predicting lifestyles and emergence of pathogens.</title>
        <authorList>
            <person name="Haridas S."/>
            <person name="Albert R."/>
            <person name="Binder M."/>
            <person name="Bloem J."/>
            <person name="Labutti K."/>
            <person name="Salamov A."/>
            <person name="Andreopoulos B."/>
            <person name="Baker S."/>
            <person name="Barry K."/>
            <person name="Bills G."/>
            <person name="Bluhm B."/>
            <person name="Cannon C."/>
            <person name="Castanera R."/>
            <person name="Culley D."/>
            <person name="Daum C."/>
            <person name="Ezra D."/>
            <person name="Gonzalez J."/>
            <person name="Henrissat B."/>
            <person name="Kuo A."/>
            <person name="Liang C."/>
            <person name="Lipzen A."/>
            <person name="Lutzoni F."/>
            <person name="Magnuson J."/>
            <person name="Mondo S."/>
            <person name="Nolan M."/>
            <person name="Ohm R."/>
            <person name="Pangilinan J."/>
            <person name="Park H.-J."/>
            <person name="Ramirez L."/>
            <person name="Alfaro M."/>
            <person name="Sun H."/>
            <person name="Tritt A."/>
            <person name="Yoshinaga Y."/>
            <person name="Zwiers L.-H."/>
            <person name="Turgeon B."/>
            <person name="Goodwin S."/>
            <person name="Spatafora J."/>
            <person name="Crous P."/>
            <person name="Grigoriev I."/>
        </authorList>
    </citation>
    <scope>NUCLEOTIDE SEQUENCE</scope>
    <source>
        <strain evidence="3">CBS 690.94</strain>
    </source>
</reference>
<keyword evidence="4" id="KW-1185">Reference proteome</keyword>
<evidence type="ECO:0000256" key="2">
    <source>
        <dbReference type="SAM" id="MobiDB-lite"/>
    </source>
</evidence>
<feature type="coiled-coil region" evidence="1">
    <location>
        <begin position="228"/>
        <end position="262"/>
    </location>
</feature>
<dbReference type="AlphaFoldDB" id="A0A9P4P8X1"/>
<dbReference type="OrthoDB" id="10550501at2759"/>
<dbReference type="Proteomes" id="UP000799764">
    <property type="component" value="Unassembled WGS sequence"/>
</dbReference>
<gene>
    <name evidence="3" type="ORF">P171DRAFT_476005</name>
</gene>
<accession>A0A9P4P8X1</accession>
<name>A0A9P4P8X1_9PLEO</name>
<evidence type="ECO:0000256" key="1">
    <source>
        <dbReference type="SAM" id="Coils"/>
    </source>
</evidence>
<evidence type="ECO:0000313" key="3">
    <source>
        <dbReference type="EMBL" id="KAF2440589.1"/>
    </source>
</evidence>
<feature type="non-terminal residue" evidence="3">
    <location>
        <position position="473"/>
    </location>
</feature>
<feature type="region of interest" description="Disordered" evidence="2">
    <location>
        <begin position="383"/>
        <end position="473"/>
    </location>
</feature>
<feature type="region of interest" description="Disordered" evidence="2">
    <location>
        <begin position="53"/>
        <end position="90"/>
    </location>
</feature>
<sequence length="473" mass="54016">MPPRRRRRHVDQHQFTGSENRSPRAFEQYRAYDQPDIDAPKYIESEIQSLPHSTYAASEIRPPPRSSYATSRASHIRDIPPEPPVEQSPIVRMPSEFYLSEESGQPTNHFGELDKVVLRLADKIRRLQGKGKAKAASEPPKPAKLEMTDNIKMPKVHHSSASLSAPLRKLENGMSETKKRVQKIDQVESKSLVHVVNRWENIVRAIAQSFEKAEHQRITDLSAAIDREEKRERVKQELAAKVAEQEAEVAETIEQCAERNEDIKRHYKNKFKMAIDHELKKKDGELELKLRQQKKELEADFETKTAAWKSEYEQMPTPASIEQDAKIKYKRELEHFLKEKDEETKQKLEKQKEDIQADFEKKIEALKQEYEKKRSEYVATAIQNLPSSPSSLDTQVEPAASGPKNVSASPLQSTQPLTSASPVSPSEKRDSMSLSDTALPEPKRMILKETEKPFIIHIGSSTPTDIEESTATD</sequence>
<feature type="region of interest" description="Disordered" evidence="2">
    <location>
        <begin position="1"/>
        <end position="25"/>
    </location>
</feature>
<feature type="coiled-coil region" evidence="1">
    <location>
        <begin position="326"/>
        <end position="383"/>
    </location>
</feature>
<dbReference type="EMBL" id="MU001507">
    <property type="protein sequence ID" value="KAF2440589.1"/>
    <property type="molecule type" value="Genomic_DNA"/>
</dbReference>
<feature type="compositionally biased region" description="Polar residues" evidence="2">
    <location>
        <begin position="383"/>
        <end position="394"/>
    </location>
</feature>
<feature type="compositionally biased region" description="Polar residues" evidence="2">
    <location>
        <begin position="404"/>
        <end position="424"/>
    </location>
</feature>
<organism evidence="3 4">
    <name type="scientific">Karstenula rhodostoma CBS 690.94</name>
    <dbReference type="NCBI Taxonomy" id="1392251"/>
    <lineage>
        <taxon>Eukaryota</taxon>
        <taxon>Fungi</taxon>
        <taxon>Dikarya</taxon>
        <taxon>Ascomycota</taxon>
        <taxon>Pezizomycotina</taxon>
        <taxon>Dothideomycetes</taxon>
        <taxon>Pleosporomycetidae</taxon>
        <taxon>Pleosporales</taxon>
        <taxon>Massarineae</taxon>
        <taxon>Didymosphaeriaceae</taxon>
        <taxon>Karstenula</taxon>
    </lineage>
</organism>